<accession>A0A3B9QUY5</accession>
<gene>
    <name evidence="6" type="ORF">DCL06_07660</name>
</gene>
<evidence type="ECO:0000259" key="5">
    <source>
        <dbReference type="Pfam" id="PF26580"/>
    </source>
</evidence>
<sequence>MKYSMKSVAVVAAVAAGLSLSACSSDYDDSTDGTTSAAPTTQTIALPTAVELNDVLNRAVDPAVPSDQKADTVEGGDQALELFDVMTQSKEESGATLEVVDPVLPGILPDTASVTVNFLIPDRDPMPVSGVEFIRENDIWKLKREWACTLIENVAPDNVPPLCSADVAEELPEEIPEDAPAPEGAPAEAPAEEAPAEGAPAEGAPAA</sequence>
<dbReference type="PROSITE" id="PS51257">
    <property type="entry name" value="PROKAR_LIPOPROTEIN"/>
    <property type="match status" value="1"/>
</dbReference>
<feature type="region of interest" description="Disordered" evidence="3">
    <location>
        <begin position="166"/>
        <end position="207"/>
    </location>
</feature>
<protein>
    <recommendedName>
        <fullName evidence="5">Low molecular weight antigen MTB12-like C-terminal domain-containing protein</fullName>
    </recommendedName>
</protein>
<dbReference type="Pfam" id="PF26580">
    <property type="entry name" value="Mtb12_C"/>
    <property type="match status" value="1"/>
</dbReference>
<reference evidence="6 7" key="1">
    <citation type="journal article" date="2018" name="Nat. Biotechnol.">
        <title>A standardized bacterial taxonomy based on genome phylogeny substantially revises the tree of life.</title>
        <authorList>
            <person name="Parks D.H."/>
            <person name="Chuvochina M."/>
            <person name="Waite D.W."/>
            <person name="Rinke C."/>
            <person name="Skarshewski A."/>
            <person name="Chaumeil P.A."/>
            <person name="Hugenholtz P."/>
        </authorList>
    </citation>
    <scope>NUCLEOTIDE SEQUENCE [LARGE SCALE GENOMIC DNA]</scope>
    <source>
        <strain evidence="6">UBA9851</strain>
    </source>
</reference>
<dbReference type="AlphaFoldDB" id="A0A3B9QUY5"/>
<evidence type="ECO:0000313" key="7">
    <source>
        <dbReference type="Proteomes" id="UP000260925"/>
    </source>
</evidence>
<feature type="domain" description="Low molecular weight antigen MTB12-like C-terminal" evidence="5">
    <location>
        <begin position="45"/>
        <end position="155"/>
    </location>
</feature>
<dbReference type="EMBL" id="DMDD01000178">
    <property type="protein sequence ID" value="HAF72743.1"/>
    <property type="molecule type" value="Genomic_DNA"/>
</dbReference>
<feature type="compositionally biased region" description="Acidic residues" evidence="3">
    <location>
        <begin position="167"/>
        <end position="177"/>
    </location>
</feature>
<evidence type="ECO:0000256" key="1">
    <source>
        <dbReference type="ARBA" id="ARBA00022729"/>
    </source>
</evidence>
<dbReference type="Proteomes" id="UP000260925">
    <property type="component" value="Unassembled WGS sequence"/>
</dbReference>
<comment type="caution">
    <text evidence="6">The sequence shown here is derived from an EMBL/GenBank/DDBJ whole genome shotgun (WGS) entry which is preliminary data.</text>
</comment>
<feature type="signal peptide" evidence="4">
    <location>
        <begin position="1"/>
        <end position="24"/>
    </location>
</feature>
<comment type="similarity">
    <text evidence="2">Belongs to the MTB12 family.</text>
</comment>
<dbReference type="InterPro" id="IPR058644">
    <property type="entry name" value="Mtb12-like_C"/>
</dbReference>
<organism evidence="6 7">
    <name type="scientific">Corynebacterium variabile</name>
    <dbReference type="NCBI Taxonomy" id="1727"/>
    <lineage>
        <taxon>Bacteria</taxon>
        <taxon>Bacillati</taxon>
        <taxon>Actinomycetota</taxon>
        <taxon>Actinomycetes</taxon>
        <taxon>Mycobacteriales</taxon>
        <taxon>Corynebacteriaceae</taxon>
        <taxon>Corynebacterium</taxon>
    </lineage>
</organism>
<evidence type="ECO:0000256" key="2">
    <source>
        <dbReference type="ARBA" id="ARBA00093774"/>
    </source>
</evidence>
<evidence type="ECO:0000313" key="6">
    <source>
        <dbReference type="EMBL" id="HAF72743.1"/>
    </source>
</evidence>
<keyword evidence="1 4" id="KW-0732">Signal</keyword>
<feature type="chain" id="PRO_5038514063" description="Low molecular weight antigen MTB12-like C-terminal domain-containing protein" evidence="4">
    <location>
        <begin position="25"/>
        <end position="207"/>
    </location>
</feature>
<evidence type="ECO:0000256" key="4">
    <source>
        <dbReference type="SAM" id="SignalP"/>
    </source>
</evidence>
<feature type="compositionally biased region" description="Low complexity" evidence="3">
    <location>
        <begin position="196"/>
        <end position="207"/>
    </location>
</feature>
<evidence type="ECO:0000256" key="3">
    <source>
        <dbReference type="SAM" id="MobiDB-lite"/>
    </source>
</evidence>
<name>A0A3B9QUY5_9CORY</name>
<proteinExistence type="inferred from homology"/>